<protein>
    <submittedName>
        <fullName evidence="1">Uncharacterized protein</fullName>
    </submittedName>
</protein>
<proteinExistence type="predicted"/>
<comment type="caution">
    <text evidence="1">The sequence shown here is derived from an EMBL/GenBank/DDBJ whole genome shotgun (WGS) entry which is preliminary data.</text>
</comment>
<evidence type="ECO:0000313" key="2">
    <source>
        <dbReference type="Proteomes" id="UP001058074"/>
    </source>
</evidence>
<evidence type="ECO:0000313" key="1">
    <source>
        <dbReference type="EMBL" id="GKX68015.1"/>
    </source>
</evidence>
<reference evidence="1" key="1">
    <citation type="journal article" date="2025" name="Int. J. Syst. Evol. Microbiol.">
        <title>Inconstantimicrobium mannanitabidum sp. nov., a novel member of the family Clostridiaceae isolated from anoxic soil under the treatment of reductive soil disinfestation.</title>
        <authorList>
            <person name="Ueki A."/>
            <person name="Tonouchi A."/>
            <person name="Honma S."/>
            <person name="Kaku N."/>
            <person name="Ueki K."/>
        </authorList>
    </citation>
    <scope>NUCLEOTIDE SEQUENCE</scope>
    <source>
        <strain evidence="1">TW13</strain>
    </source>
</reference>
<accession>A0ACB5RG05</accession>
<dbReference type="Proteomes" id="UP001058074">
    <property type="component" value="Unassembled WGS sequence"/>
</dbReference>
<sequence>MNLVLRIDNNIIAIIVSILFLKNISNCLDKQETKNRVFVSVFALNAVELVIETFSCIINRQPYMWLMPISTIFHVVLYVLGPIITYAWYVFSRLWIDKDAEYKWKDNIILLIPIIINTCLAIVSPIVKLEFYVDKYNVYQRGALFFIPVIISFFYLFYSFIMIYVNRHKLNSIEFFPLLLFGVFPSIASLIQALVYGVLLMWSSIAYSLIILYLYLQQKMMHIDYLTGAWTRDKLYKHLNNRIRQKKSKNFSIVFIDLNDFKYINDKFGHCEGDRALTDVVSIIKSILRSEDSVTRYGGDEFVLFLNVDNQQEVESIVGRISNSVAEYNKYSNAEYLLSFSCGYELYDFNKSMTVEEYINHVDQLMYWNKNNLKANITI</sequence>
<gene>
    <name evidence="1" type="ORF">rsdtw13_32730</name>
</gene>
<keyword evidence="2" id="KW-1185">Reference proteome</keyword>
<organism evidence="1 2">
    <name type="scientific">Inconstantimicrobium mannanitabidum</name>
    <dbReference type="NCBI Taxonomy" id="1604901"/>
    <lineage>
        <taxon>Bacteria</taxon>
        <taxon>Bacillati</taxon>
        <taxon>Bacillota</taxon>
        <taxon>Clostridia</taxon>
        <taxon>Eubacteriales</taxon>
        <taxon>Clostridiaceae</taxon>
        <taxon>Inconstantimicrobium</taxon>
    </lineage>
</organism>
<name>A0ACB5RG05_9CLOT</name>
<dbReference type="EMBL" id="BROD01000001">
    <property type="protein sequence ID" value="GKX68015.1"/>
    <property type="molecule type" value="Genomic_DNA"/>
</dbReference>